<name>A0A192B199_9BURK</name>
<dbReference type="OrthoDB" id="8684941at2"/>
<organism evidence="2 3">
    <name type="scientific">Pandoraea oxalativorans</name>
    <dbReference type="NCBI Taxonomy" id="573737"/>
    <lineage>
        <taxon>Bacteria</taxon>
        <taxon>Pseudomonadati</taxon>
        <taxon>Pseudomonadota</taxon>
        <taxon>Betaproteobacteria</taxon>
        <taxon>Burkholderiales</taxon>
        <taxon>Burkholderiaceae</taxon>
        <taxon>Pandoraea</taxon>
    </lineage>
</organism>
<dbReference type="Proteomes" id="UP000035050">
    <property type="component" value="Chromosome"/>
</dbReference>
<protein>
    <recommendedName>
        <fullName evidence="1">DUF7079 domain-containing protein</fullName>
    </recommendedName>
</protein>
<dbReference type="RefSeq" id="WP_052653003.1">
    <property type="nucleotide sequence ID" value="NZ_CP011253.3"/>
</dbReference>
<keyword evidence="3" id="KW-1185">Reference proteome</keyword>
<dbReference type="KEGG" id="pox:MB84_30990"/>
<evidence type="ECO:0000259" key="1">
    <source>
        <dbReference type="Pfam" id="PF23296"/>
    </source>
</evidence>
<evidence type="ECO:0000313" key="2">
    <source>
        <dbReference type="EMBL" id="ANJ87075.1"/>
    </source>
</evidence>
<dbReference type="InterPro" id="IPR055507">
    <property type="entry name" value="DUF7079"/>
</dbReference>
<accession>A0A192B199</accession>
<gene>
    <name evidence="2" type="ORF">MB84_30990</name>
</gene>
<dbReference type="AlphaFoldDB" id="A0A192B199"/>
<evidence type="ECO:0000313" key="3">
    <source>
        <dbReference type="Proteomes" id="UP000035050"/>
    </source>
</evidence>
<dbReference type="EMBL" id="CP011253">
    <property type="protein sequence ID" value="ANJ87075.1"/>
    <property type="molecule type" value="Genomic_DNA"/>
</dbReference>
<reference evidence="2" key="1">
    <citation type="submission" date="2016-06" db="EMBL/GenBank/DDBJ databases">
        <title>Pandoraea oxalativorans DSM 23570 Genome Sequencing.</title>
        <authorList>
            <person name="Ee R."/>
            <person name="Lim Y.-L."/>
            <person name="Yong D."/>
            <person name="Yin W.-F."/>
            <person name="Chan K.-G."/>
        </authorList>
    </citation>
    <scope>NUCLEOTIDE SEQUENCE</scope>
    <source>
        <strain evidence="2">DSM 23570</strain>
    </source>
</reference>
<dbReference type="Pfam" id="PF23296">
    <property type="entry name" value="DUF7079"/>
    <property type="match status" value="1"/>
</dbReference>
<feature type="domain" description="DUF7079" evidence="1">
    <location>
        <begin position="5"/>
        <end position="116"/>
    </location>
</feature>
<proteinExistence type="predicted"/>
<sequence>MTDSARRNCWITLSDLFVDNVVDVRRVAFQLVRHCQPMTDEDIRRAFFYEVAPVLGAQTLSPAPLVWTEFDSDGVIEDVTARIQRRALSPFFHMRCLIGDFACRLWFASIWKDVAKAVAEERSSSQTGAMNAP</sequence>